<evidence type="ECO:0008006" key="3">
    <source>
        <dbReference type="Google" id="ProtNLM"/>
    </source>
</evidence>
<sequence>MTKTFFGALLIFAFVLGGCAKRPNLYTSDEIMQEFDPAYLDFGYLSARGRVVIEEANGKITRGTINLRAKKDSIIWFSITPGLGLEAFRGVITKEKIRVKDRLNGEDINMSFVEIEDRFDLRLSLELLQNVIYANVPHEFSYRDRLIRVGQYFELTQARDGIRYHSRVSTLHGKVQELSSTSMSDRGGLLANYPVFEDLEGQPFPNKMLLKLSYNSPEGVQAAIVNLEMIKVEFSPTSLNFPFQF</sequence>
<dbReference type="AlphaFoldDB" id="K1KXJ3"/>
<reference evidence="1 2" key="1">
    <citation type="journal article" date="2012" name="J. Bacteriol.">
        <title>Draft Genome Sequence of Cecembia lonarensis Strain LW9T, Isolated from Lonar Lake, a Haloalkaline Lake in India.</title>
        <authorList>
            <person name="Shivaji S."/>
            <person name="Ara S."/>
            <person name="Singh A."/>
            <person name="Pinnaka A.K."/>
        </authorList>
    </citation>
    <scope>NUCLEOTIDE SEQUENCE [LARGE SCALE GENOMIC DNA]</scope>
    <source>
        <strain evidence="1 2">LW9</strain>
    </source>
</reference>
<gene>
    <name evidence="1" type="ORF">B879_02570</name>
</gene>
<accession>K1KXJ3</accession>
<dbReference type="PROSITE" id="PS51257">
    <property type="entry name" value="PROKAR_LIPOPROTEIN"/>
    <property type="match status" value="1"/>
</dbReference>
<name>K1KXJ3_CECL9</name>
<comment type="caution">
    <text evidence="1">The sequence shown here is derived from an EMBL/GenBank/DDBJ whole genome shotgun (WGS) entry which is preliminary data.</text>
</comment>
<proteinExistence type="predicted"/>
<dbReference type="Pfam" id="PF14125">
    <property type="entry name" value="DUF4292"/>
    <property type="match status" value="1"/>
</dbReference>
<dbReference type="EMBL" id="AMGM01000041">
    <property type="protein sequence ID" value="EKB48790.1"/>
    <property type="molecule type" value="Genomic_DNA"/>
</dbReference>
<dbReference type="InterPro" id="IPR025634">
    <property type="entry name" value="DUF4292"/>
</dbReference>
<protein>
    <recommendedName>
        <fullName evidence="3">DUF4292 domain-containing protein</fullName>
    </recommendedName>
</protein>
<evidence type="ECO:0000313" key="2">
    <source>
        <dbReference type="Proteomes" id="UP000004478"/>
    </source>
</evidence>
<dbReference type="RefSeq" id="WP_009185594.1">
    <property type="nucleotide sequence ID" value="NZ_AMGM01000041.1"/>
</dbReference>
<dbReference type="OrthoDB" id="849114at2"/>
<organism evidence="1 2">
    <name type="scientific">Cecembia lonarensis (strain CCUG 58316 / KCTC 22772 / LW9)</name>
    <dbReference type="NCBI Taxonomy" id="1225176"/>
    <lineage>
        <taxon>Bacteria</taxon>
        <taxon>Pseudomonadati</taxon>
        <taxon>Bacteroidota</taxon>
        <taxon>Cytophagia</taxon>
        <taxon>Cytophagales</taxon>
        <taxon>Cyclobacteriaceae</taxon>
        <taxon>Cecembia</taxon>
    </lineage>
</organism>
<keyword evidence="2" id="KW-1185">Reference proteome</keyword>
<dbReference type="Proteomes" id="UP000004478">
    <property type="component" value="Unassembled WGS sequence"/>
</dbReference>
<evidence type="ECO:0000313" key="1">
    <source>
        <dbReference type="EMBL" id="EKB48790.1"/>
    </source>
</evidence>